<name>C4LIR3_CORK4</name>
<evidence type="ECO:0000313" key="2">
    <source>
        <dbReference type="Proteomes" id="UP000001473"/>
    </source>
</evidence>
<dbReference type="AlphaFoldDB" id="C4LIR3"/>
<organism evidence="1 2">
    <name type="scientific">Corynebacterium kroppenstedtii (strain DSM 44385 / JCM 11950 / CIP 105744 / CCUG 35717)</name>
    <dbReference type="NCBI Taxonomy" id="645127"/>
    <lineage>
        <taxon>Bacteria</taxon>
        <taxon>Bacillati</taxon>
        <taxon>Actinomycetota</taxon>
        <taxon>Actinomycetes</taxon>
        <taxon>Mycobacteriales</taxon>
        <taxon>Corynebacteriaceae</taxon>
        <taxon>Corynebacterium</taxon>
    </lineage>
</organism>
<reference evidence="1 2" key="1">
    <citation type="journal article" date="2008" name="J. Biotechnol.">
        <title>Ultrafast pyrosequencing of Corynebacterium kroppenstedtii DSM44385 revealed insights into the physiology of a lipophilic corynebacterium that lacks mycolic acids.</title>
        <authorList>
            <person name="Tauch A."/>
            <person name="Schneider J."/>
            <person name="Szczepanowski R."/>
            <person name="Tilker A."/>
            <person name="Viehoever P."/>
            <person name="Gartemann K.-H."/>
            <person name="Arnold W."/>
            <person name="Blom J."/>
            <person name="Brinkrolf K."/>
            <person name="Brune I."/>
            <person name="Goetker S."/>
            <person name="Weisshaar B."/>
            <person name="Goesmann A."/>
            <person name="Droege M."/>
            <person name="Puehler A."/>
        </authorList>
    </citation>
    <scope>NUCLEOTIDE SEQUENCE [LARGE SCALE GENOMIC DNA]</scope>
    <source>
        <strain evidence="2">DSM 44385 / JCM 11950 / CIP 105744 / CCUG 35717</strain>
    </source>
</reference>
<sequence>MSPTVNNHTSLTYWRRGVNVPHSMCHMKPQHWLRKAHEIRSRIGEGIIGIVRTRARLLSLTDHFHAAAQGVGVTVHAIADALIRRLHLQRVVGALPFIPPGLRAALGYLVPLKPADLPERLPHVHAHNDSSHRFPLREALLRGFASVETDATLYRGRFLLGHSVLEKAGVWI</sequence>
<accession>C4LIR3</accession>
<keyword evidence="2" id="KW-1185">Reference proteome</keyword>
<dbReference type="EMBL" id="CP001620">
    <property type="protein sequence ID" value="ACR17718.1"/>
    <property type="molecule type" value="Genomic_DNA"/>
</dbReference>
<protein>
    <submittedName>
        <fullName evidence="1">Uncharacterized protein</fullName>
    </submittedName>
</protein>
<dbReference type="KEGG" id="ckp:ckrop_0965"/>
<dbReference type="HOGENOM" id="CLU_1552719_0_0_11"/>
<dbReference type="Proteomes" id="UP000001473">
    <property type="component" value="Chromosome"/>
</dbReference>
<proteinExistence type="predicted"/>
<evidence type="ECO:0000313" key="1">
    <source>
        <dbReference type="EMBL" id="ACR17718.1"/>
    </source>
</evidence>
<gene>
    <name evidence="1" type="ordered locus">ckrop_0965</name>
</gene>
<dbReference type="STRING" id="645127.ckrop_0965"/>